<dbReference type="RefSeq" id="WP_144907175.1">
    <property type="nucleotide sequence ID" value="NZ_JACHOA010000009.1"/>
</dbReference>
<protein>
    <recommendedName>
        <fullName evidence="2">UPF0102 protein GGR37_003841</fullName>
    </recommendedName>
</protein>
<comment type="caution">
    <text evidence="3">The sequence shown here is derived from an EMBL/GenBank/DDBJ whole genome shotgun (WGS) entry which is preliminary data.</text>
</comment>
<evidence type="ECO:0000256" key="2">
    <source>
        <dbReference type="HAMAP-Rule" id="MF_00048"/>
    </source>
</evidence>
<dbReference type="InterPro" id="IPR011856">
    <property type="entry name" value="tRNA_endonuc-like_dom_sf"/>
</dbReference>
<proteinExistence type="inferred from homology"/>
<dbReference type="PANTHER" id="PTHR34039:SF1">
    <property type="entry name" value="UPF0102 PROTEIN YRAN"/>
    <property type="match status" value="1"/>
</dbReference>
<dbReference type="AlphaFoldDB" id="A0A7W7EXP3"/>
<dbReference type="EMBL" id="JACHOA010000009">
    <property type="protein sequence ID" value="MBB4615545.1"/>
    <property type="molecule type" value="Genomic_DNA"/>
</dbReference>
<dbReference type="OrthoDB" id="9812968at2"/>
<keyword evidence="3" id="KW-0255">Endonuclease</keyword>
<evidence type="ECO:0000313" key="3">
    <source>
        <dbReference type="EMBL" id="MBB4615545.1"/>
    </source>
</evidence>
<keyword evidence="3" id="KW-0540">Nuclease</keyword>
<organism evidence="3 4">
    <name type="scientific">Novosphingobium taihuense</name>
    <dbReference type="NCBI Taxonomy" id="260085"/>
    <lineage>
        <taxon>Bacteria</taxon>
        <taxon>Pseudomonadati</taxon>
        <taxon>Pseudomonadota</taxon>
        <taxon>Alphaproteobacteria</taxon>
        <taxon>Sphingomonadales</taxon>
        <taxon>Sphingomonadaceae</taxon>
        <taxon>Novosphingobium</taxon>
    </lineage>
</organism>
<dbReference type="PANTHER" id="PTHR34039">
    <property type="entry name" value="UPF0102 PROTEIN YRAN"/>
    <property type="match status" value="1"/>
</dbReference>
<accession>A0A7W7EXP3</accession>
<dbReference type="GO" id="GO:0004519">
    <property type="term" value="F:endonuclease activity"/>
    <property type="evidence" value="ECO:0007669"/>
    <property type="project" value="UniProtKB-KW"/>
</dbReference>
<gene>
    <name evidence="3" type="ORF">GGR37_003841</name>
</gene>
<evidence type="ECO:0000313" key="4">
    <source>
        <dbReference type="Proteomes" id="UP000538566"/>
    </source>
</evidence>
<dbReference type="Gene3D" id="3.40.1350.10">
    <property type="match status" value="1"/>
</dbReference>
<keyword evidence="3" id="KW-0378">Hydrolase</keyword>
<dbReference type="GO" id="GO:0003676">
    <property type="term" value="F:nucleic acid binding"/>
    <property type="evidence" value="ECO:0007669"/>
    <property type="project" value="InterPro"/>
</dbReference>
<dbReference type="Proteomes" id="UP000538566">
    <property type="component" value="Unassembled WGS sequence"/>
</dbReference>
<dbReference type="InterPro" id="IPR003509">
    <property type="entry name" value="UPF0102_YraN-like"/>
</dbReference>
<dbReference type="InterPro" id="IPR011335">
    <property type="entry name" value="Restrct_endonuc-II-like"/>
</dbReference>
<keyword evidence="4" id="KW-1185">Reference proteome</keyword>
<dbReference type="HAMAP" id="MF_00048">
    <property type="entry name" value="UPF0102"/>
    <property type="match status" value="1"/>
</dbReference>
<dbReference type="SUPFAM" id="SSF52980">
    <property type="entry name" value="Restriction endonuclease-like"/>
    <property type="match status" value="1"/>
</dbReference>
<evidence type="ECO:0000256" key="1">
    <source>
        <dbReference type="ARBA" id="ARBA00006738"/>
    </source>
</evidence>
<name>A0A7W7EXP3_9SPHN</name>
<reference evidence="3 4" key="1">
    <citation type="submission" date="2020-08" db="EMBL/GenBank/DDBJ databases">
        <title>Genomic Encyclopedia of Type Strains, Phase IV (KMG-IV): sequencing the most valuable type-strain genomes for metagenomic binning, comparative biology and taxonomic classification.</title>
        <authorList>
            <person name="Goeker M."/>
        </authorList>
    </citation>
    <scope>NUCLEOTIDE SEQUENCE [LARGE SCALE GENOMIC DNA]</scope>
    <source>
        <strain evidence="3 4">DSM 17507</strain>
    </source>
</reference>
<comment type="similarity">
    <text evidence="1 2">Belongs to the UPF0102 family.</text>
</comment>
<dbReference type="Pfam" id="PF02021">
    <property type="entry name" value="UPF0102"/>
    <property type="match status" value="1"/>
</dbReference>
<sequence>MNKVEAEQRGRRGETLAAWWLRLCGWRILAQRVKVKVGEVDLIARKGRTVAFVEVKWRRDAALLGEAIDAHRLRRVARAAEMLAPRYAKPGDDVQIDVILVAPRAWPRRIANAWQPGA</sequence>